<feature type="region of interest" description="Disordered" evidence="1">
    <location>
        <begin position="367"/>
        <end position="417"/>
    </location>
</feature>
<dbReference type="EMBL" id="EU162609">
    <property type="protein sequence ID" value="ABW81099.1"/>
    <property type="molecule type" value="Genomic_DNA"/>
</dbReference>
<reference evidence="2" key="1">
    <citation type="submission" date="2007-09" db="EMBL/GenBank/DDBJ databases">
        <title>Adaptive radiation of a tandemly repeated short chain dehydrogenase encoding gene family in Brassicales.</title>
        <authorList>
            <person name="Navarro-Quezada A.R."/>
            <person name="Schmid K.J."/>
        </authorList>
    </citation>
    <scope>NUCLEOTIDE SEQUENCE</scope>
</reference>
<feature type="compositionally biased region" description="Polar residues" evidence="1">
    <location>
        <begin position="498"/>
        <end position="508"/>
    </location>
</feature>
<dbReference type="InterPro" id="IPR021916">
    <property type="entry name" value="DUF3527"/>
</dbReference>
<feature type="compositionally biased region" description="Basic and acidic residues" evidence="1">
    <location>
        <begin position="255"/>
        <end position="269"/>
    </location>
</feature>
<sequence length="900" mass="98946">MECGVEVKKGPSVRPPFVASEKKVMIRETQKTSPQEKLQGDRRGLSYSDFHREVTKNVEDVYPKRLENRLKPRIGRTASGEREIVKYKSYVPNYIKKGEKLLEKDVKSGSIGLLDVNKNTGSSVSSTSSSLWTDESSNDSSRGMSVSSSHKRMNNPPLQFYLMSSKPGNCPQVSRPSEEANETLETDSALKENTTKECGASIGGDGCFQQSPSGAVLQQHEKEKSDYKTVPTSGTFSNLSKPNIPPCTRVIPKTQADDPKKKGEKLDDRIRNSRVHDLFGKEKTAPVFVPGIVPQKQFIGLSKFYDTKVFLAERVAETDRKGVPGRSVYRQGGVLDSGASLSCPSPREADNNKPFLKRISFMSLEKNKFSSERSRSAPRSTKAESSPTRGRTLDRRSAVTPSKQSDQGSAKVLSERARSISPFRRLSFSIGKSIKGSDPKDAHTPPHSCTTNISSRPSSEDPSCSSFSGSSSFDKTSSTRRGRSSPLRRLLDPLIKPKTSNSCKSPEPSQRAAYQKHIFSDSQPSSSTFLSRNGKLSTVQALFRVTSKNDQPLFTFAVDKEQNITAATIRKQNSLEKDGSGYKYTFFAVQEVKKKSGKWINHGSKCQSQEYTSNIVAQMRASGSQSSIPTGGDCFDQFMTREFVLFSSESQRTNELAAIVVKIPTAVDRNSSNDLCQDQTLGETQRSTTVILPSGIHSLPHRGGPSSLIQRWKSGGACDCGGWDMGCNLRILTSQNQPSKPSCSSEPPSTSDGFKLFFQGGVSDNRPFLRFTTYKDGVYAVEYNSSLSLLQAFSICIAVNDGRNFSGTLEPNSSQKEKSSSETPPILNERLKSFSGHLDGDSPARKSNDNFGKVRMMRHKSEEKLNGVTNAPLSKISIIQEFNLNEPLTVNGNSVADEHC</sequence>
<name>B2BXR2_9ROSI</name>
<feature type="compositionally biased region" description="Low complexity" evidence="1">
    <location>
        <begin position="122"/>
        <end position="141"/>
    </location>
</feature>
<evidence type="ECO:0000256" key="1">
    <source>
        <dbReference type="SAM" id="MobiDB-lite"/>
    </source>
</evidence>
<feature type="compositionally biased region" description="Basic and acidic residues" evidence="1">
    <location>
        <begin position="38"/>
        <end position="47"/>
    </location>
</feature>
<dbReference type="AlphaFoldDB" id="B2BXR2"/>
<feature type="region of interest" description="Disordered" evidence="1">
    <location>
        <begin position="23"/>
        <end position="47"/>
    </location>
</feature>
<accession>B2BXR2</accession>
<proteinExistence type="predicted"/>
<feature type="compositionally biased region" description="Polar residues" evidence="1">
    <location>
        <begin position="377"/>
        <end position="389"/>
    </location>
</feature>
<feature type="region of interest" description="Disordered" evidence="1">
    <location>
        <begin position="431"/>
        <end position="514"/>
    </location>
</feature>
<feature type="compositionally biased region" description="Low complexity" evidence="1">
    <location>
        <begin position="454"/>
        <end position="476"/>
    </location>
</feature>
<feature type="compositionally biased region" description="Polar residues" evidence="1">
    <location>
        <begin position="399"/>
        <end position="408"/>
    </location>
</feature>
<protein>
    <recommendedName>
        <fullName evidence="3">DUF3527 domain-containing protein</fullName>
    </recommendedName>
</protein>
<feature type="region of interest" description="Disordered" evidence="1">
    <location>
        <begin position="112"/>
        <end position="269"/>
    </location>
</feature>
<organism evidence="2">
    <name type="scientific">Tarenaya spinosa</name>
    <dbReference type="NCBI Taxonomy" id="228870"/>
    <lineage>
        <taxon>Eukaryota</taxon>
        <taxon>Viridiplantae</taxon>
        <taxon>Streptophyta</taxon>
        <taxon>Embryophyta</taxon>
        <taxon>Tracheophyta</taxon>
        <taxon>Spermatophyta</taxon>
        <taxon>Magnoliopsida</taxon>
        <taxon>eudicotyledons</taxon>
        <taxon>Gunneridae</taxon>
        <taxon>Pentapetalae</taxon>
        <taxon>rosids</taxon>
        <taxon>malvids</taxon>
        <taxon>Brassicales</taxon>
        <taxon>Cleomaceae</taxon>
        <taxon>New World clade</taxon>
        <taxon>Tarenaya</taxon>
    </lineage>
</organism>
<feature type="compositionally biased region" description="Basic and acidic residues" evidence="1">
    <location>
        <begin position="435"/>
        <end position="444"/>
    </location>
</feature>
<feature type="compositionally biased region" description="Low complexity" evidence="1">
    <location>
        <begin position="484"/>
        <end position="494"/>
    </location>
</feature>
<evidence type="ECO:0000313" key="2">
    <source>
        <dbReference type="EMBL" id="ABW81099.1"/>
    </source>
</evidence>
<evidence type="ECO:0008006" key="3">
    <source>
        <dbReference type="Google" id="ProtNLM"/>
    </source>
</evidence>
<feature type="compositionally biased region" description="Polar residues" evidence="1">
    <location>
        <begin position="230"/>
        <end position="241"/>
    </location>
</feature>
<dbReference type="PANTHER" id="PTHR31390:SF4">
    <property type="entry name" value="DUF3527 DOMAIN-CONTAINING PROTEIN"/>
    <property type="match status" value="1"/>
</dbReference>
<feature type="region of interest" description="Disordered" evidence="1">
    <location>
        <begin position="320"/>
        <end position="354"/>
    </location>
</feature>
<dbReference type="Pfam" id="PF12043">
    <property type="entry name" value="DUF3527"/>
    <property type="match status" value="2"/>
</dbReference>
<dbReference type="PANTHER" id="PTHR31390">
    <property type="entry name" value="EXPRESSED PROTEIN"/>
    <property type="match status" value="1"/>
</dbReference>